<feature type="domain" description="4Fe-4S ferredoxin-type" evidence="4">
    <location>
        <begin position="206"/>
        <end position="233"/>
    </location>
</feature>
<reference evidence="5 6" key="1">
    <citation type="submission" date="2018-07" db="EMBL/GenBank/DDBJ databases">
        <title>Genomic Encyclopedia of Type Strains, Phase IV (KMG-IV): sequencing the most valuable type-strain genomes for metagenomic binning, comparative biology and taxonomic classification.</title>
        <authorList>
            <person name="Goeker M."/>
        </authorList>
    </citation>
    <scope>NUCLEOTIDE SEQUENCE [LARGE SCALE GENOMIC DNA]</scope>
    <source>
        <strain evidence="5 6">DSM 27016</strain>
    </source>
</reference>
<keyword evidence="6" id="KW-1185">Reference proteome</keyword>
<keyword evidence="1" id="KW-0479">Metal-binding</keyword>
<dbReference type="SUPFAM" id="SSF52218">
    <property type="entry name" value="Flavoproteins"/>
    <property type="match status" value="1"/>
</dbReference>
<keyword evidence="3" id="KW-0411">Iron-sulfur</keyword>
<keyword evidence="2" id="KW-0408">Iron</keyword>
<sequence length="255" mass="28018">MSKNIIFYFSGTGNSLKVAKDVAAAIEDCEIISMGKSHKLSGIYERIGFVYPMYAGGMPIVVERFIKALDLSENKNSFIFAICTSGSGVAGGLTNISKIIGGKGGKLSYGESIRCYSNYVVLYPMGSDPDNKAKAQAQATKQVIKDIQSMAVKTIFKNSLMELIHGLFIKSLANKDKGFNVSEACNNCAICSKVCPVENIKMQDGKPIFLHHCEQCMACVQWCPKQAINFKNKTQNRGRYHHPDVTLTDMINEKS</sequence>
<dbReference type="InterPro" id="IPR017896">
    <property type="entry name" value="4Fe4S_Fe-S-bd"/>
</dbReference>
<dbReference type="SUPFAM" id="SSF54862">
    <property type="entry name" value="4Fe-4S ferredoxins"/>
    <property type="match status" value="1"/>
</dbReference>
<dbReference type="Gene3D" id="3.30.70.20">
    <property type="match status" value="1"/>
</dbReference>
<proteinExistence type="predicted"/>
<dbReference type="PROSITE" id="PS51379">
    <property type="entry name" value="4FE4S_FER_2"/>
    <property type="match status" value="2"/>
</dbReference>
<organism evidence="5 6">
    <name type="scientific">Anaerobacterium chartisolvens</name>
    <dbReference type="NCBI Taxonomy" id="1297424"/>
    <lineage>
        <taxon>Bacteria</taxon>
        <taxon>Bacillati</taxon>
        <taxon>Bacillota</taxon>
        <taxon>Clostridia</taxon>
        <taxon>Eubacteriales</taxon>
        <taxon>Oscillospiraceae</taxon>
        <taxon>Anaerobacterium</taxon>
    </lineage>
</organism>
<evidence type="ECO:0000256" key="3">
    <source>
        <dbReference type="ARBA" id="ARBA00023014"/>
    </source>
</evidence>
<dbReference type="OrthoDB" id="9813995at2"/>
<dbReference type="InterPro" id="IPR047964">
    <property type="entry name" value="EFR1-like"/>
</dbReference>
<dbReference type="GO" id="GO:0046872">
    <property type="term" value="F:metal ion binding"/>
    <property type="evidence" value="ECO:0007669"/>
    <property type="project" value="UniProtKB-KW"/>
</dbReference>
<evidence type="ECO:0000313" key="5">
    <source>
        <dbReference type="EMBL" id="RCX14378.1"/>
    </source>
</evidence>
<dbReference type="RefSeq" id="WP_114298394.1">
    <property type="nucleotide sequence ID" value="NZ_QPJT01000015.1"/>
</dbReference>
<feature type="domain" description="4Fe-4S ferredoxin-type" evidence="4">
    <location>
        <begin position="175"/>
        <end position="205"/>
    </location>
</feature>
<dbReference type="AlphaFoldDB" id="A0A369B1D0"/>
<evidence type="ECO:0000313" key="6">
    <source>
        <dbReference type="Proteomes" id="UP000253034"/>
    </source>
</evidence>
<dbReference type="PANTHER" id="PTHR43122">
    <property type="entry name" value="FERREDOXIN SUBUNIT OF PYRUVATE:FLAVODOXIN OXIDOREDUCTASE-RELATED"/>
    <property type="match status" value="1"/>
</dbReference>
<evidence type="ECO:0000256" key="2">
    <source>
        <dbReference type="ARBA" id="ARBA00023004"/>
    </source>
</evidence>
<dbReference type="EMBL" id="QPJT01000015">
    <property type="protein sequence ID" value="RCX14378.1"/>
    <property type="molecule type" value="Genomic_DNA"/>
</dbReference>
<evidence type="ECO:0000259" key="4">
    <source>
        <dbReference type="PROSITE" id="PS51379"/>
    </source>
</evidence>
<dbReference type="PROSITE" id="PS00198">
    <property type="entry name" value="4FE4S_FER_1"/>
    <property type="match status" value="2"/>
</dbReference>
<name>A0A369B1D0_9FIRM</name>
<dbReference type="Gene3D" id="3.40.50.360">
    <property type="match status" value="1"/>
</dbReference>
<dbReference type="InterPro" id="IPR029039">
    <property type="entry name" value="Flavoprotein-like_sf"/>
</dbReference>
<comment type="caution">
    <text evidence="5">The sequence shown here is derived from an EMBL/GenBank/DDBJ whole genome shotgun (WGS) entry which is preliminary data.</text>
</comment>
<evidence type="ECO:0000256" key="1">
    <source>
        <dbReference type="ARBA" id="ARBA00022723"/>
    </source>
</evidence>
<dbReference type="Proteomes" id="UP000253034">
    <property type="component" value="Unassembled WGS sequence"/>
</dbReference>
<gene>
    <name evidence="5" type="ORF">DFR58_115102</name>
</gene>
<dbReference type="NCBIfam" id="NF038196">
    <property type="entry name" value="ferrodoxin_EFR1"/>
    <property type="match status" value="1"/>
</dbReference>
<dbReference type="Pfam" id="PF13237">
    <property type="entry name" value="Fer4_10"/>
    <property type="match status" value="1"/>
</dbReference>
<dbReference type="InterPro" id="IPR017900">
    <property type="entry name" value="4Fe4S_Fe_S_CS"/>
</dbReference>
<protein>
    <submittedName>
        <fullName evidence="5">4Fe-4S dicluster protein</fullName>
    </submittedName>
</protein>
<dbReference type="PANTHER" id="PTHR43122:SF1">
    <property type="entry name" value="IRON-SULFUR-BINDING PROTEIN"/>
    <property type="match status" value="1"/>
</dbReference>
<accession>A0A369B1D0</accession>
<dbReference type="GO" id="GO:0051536">
    <property type="term" value="F:iron-sulfur cluster binding"/>
    <property type="evidence" value="ECO:0007669"/>
    <property type="project" value="UniProtKB-KW"/>
</dbReference>